<dbReference type="KEGG" id="prag:EKN56_13740"/>
<dbReference type="AlphaFoldDB" id="A0A411WMH5"/>
<gene>
    <name evidence="1" type="ORF">EKN56_13740</name>
</gene>
<dbReference type="Proteomes" id="UP000293154">
    <property type="component" value="Chromosome"/>
</dbReference>
<dbReference type="RefSeq" id="WP_130592301.1">
    <property type="nucleotide sequence ID" value="NZ_CP034752.1"/>
</dbReference>
<keyword evidence="2" id="KW-1185">Reference proteome</keyword>
<organism evidence="1 2">
    <name type="scientific">Limnobaculum zhutongyuii</name>
    <dbReference type="NCBI Taxonomy" id="2498113"/>
    <lineage>
        <taxon>Bacteria</taxon>
        <taxon>Pseudomonadati</taxon>
        <taxon>Pseudomonadota</taxon>
        <taxon>Gammaproteobacteria</taxon>
        <taxon>Enterobacterales</taxon>
        <taxon>Budviciaceae</taxon>
        <taxon>Limnobaculum</taxon>
    </lineage>
</organism>
<accession>A0A411WMH5</accession>
<evidence type="ECO:0000313" key="2">
    <source>
        <dbReference type="Proteomes" id="UP000293154"/>
    </source>
</evidence>
<evidence type="ECO:0000313" key="1">
    <source>
        <dbReference type="EMBL" id="QBH97368.1"/>
    </source>
</evidence>
<proteinExistence type="predicted"/>
<reference evidence="1 2" key="1">
    <citation type="submission" date="2019-03" db="EMBL/GenBank/DDBJ databases">
        <title>Pragia sp. nov. isolated from the gut tract of Carduelis flavirostris.</title>
        <authorList>
            <person name="Ge Y."/>
        </authorList>
    </citation>
    <scope>NUCLEOTIDE SEQUENCE [LARGE SCALE GENOMIC DNA]</scope>
    <source>
        <strain evidence="1 2">CF-458</strain>
    </source>
</reference>
<sequence>MNPYITVEGWTILEPAPAYPDTISINFTYTQSDLPAADEVFTKLNIHQMKRLIEQLQCYVDVIEHGEKAPEGIQAH</sequence>
<dbReference type="EMBL" id="CP034752">
    <property type="protein sequence ID" value="QBH97368.1"/>
    <property type="molecule type" value="Genomic_DNA"/>
</dbReference>
<protein>
    <submittedName>
        <fullName evidence="1">Uncharacterized protein</fullName>
    </submittedName>
</protein>
<name>A0A411WMH5_9GAMM</name>